<sequence>MNVCRGSIDVYTCGDRINLHVTVDDIAESLGATTRKSIEPPRGTGGFEIN</sequence>
<evidence type="ECO:0000313" key="2">
    <source>
        <dbReference type="Proteomes" id="UP001589609"/>
    </source>
</evidence>
<gene>
    <name evidence="1" type="ORF">ACFFMS_17005</name>
</gene>
<organism evidence="1 2">
    <name type="scientific">Ectobacillus funiculus</name>
    <dbReference type="NCBI Taxonomy" id="137993"/>
    <lineage>
        <taxon>Bacteria</taxon>
        <taxon>Bacillati</taxon>
        <taxon>Bacillota</taxon>
        <taxon>Bacilli</taxon>
        <taxon>Bacillales</taxon>
        <taxon>Bacillaceae</taxon>
        <taxon>Ectobacillus</taxon>
    </lineage>
</organism>
<dbReference type="RefSeq" id="WP_379950399.1">
    <property type="nucleotide sequence ID" value="NZ_JBHMAF010000108.1"/>
</dbReference>
<keyword evidence="2" id="KW-1185">Reference proteome</keyword>
<accession>A0ABV5WHI4</accession>
<protein>
    <submittedName>
        <fullName evidence="1">Uncharacterized protein</fullName>
    </submittedName>
</protein>
<name>A0ABV5WHI4_9BACI</name>
<dbReference type="Gene3D" id="3.30.160.750">
    <property type="match status" value="1"/>
</dbReference>
<dbReference type="InterPro" id="IPR042286">
    <property type="entry name" value="AdoMetDC_C"/>
</dbReference>
<evidence type="ECO:0000313" key="1">
    <source>
        <dbReference type="EMBL" id="MFB9760067.1"/>
    </source>
</evidence>
<dbReference type="EMBL" id="JBHMAF010000108">
    <property type="protein sequence ID" value="MFB9760067.1"/>
    <property type="molecule type" value="Genomic_DNA"/>
</dbReference>
<dbReference type="Proteomes" id="UP001589609">
    <property type="component" value="Unassembled WGS sequence"/>
</dbReference>
<proteinExistence type="predicted"/>
<reference evidence="1 2" key="1">
    <citation type="submission" date="2024-09" db="EMBL/GenBank/DDBJ databases">
        <authorList>
            <person name="Sun Q."/>
            <person name="Mori K."/>
        </authorList>
    </citation>
    <scope>NUCLEOTIDE SEQUENCE [LARGE SCALE GENOMIC DNA]</scope>
    <source>
        <strain evidence="1 2">JCM 11201</strain>
    </source>
</reference>
<comment type="caution">
    <text evidence="1">The sequence shown here is derived from an EMBL/GenBank/DDBJ whole genome shotgun (WGS) entry which is preliminary data.</text>
</comment>